<dbReference type="Gene3D" id="1.10.10.60">
    <property type="entry name" value="Homeodomain-like"/>
    <property type="match status" value="1"/>
</dbReference>
<evidence type="ECO:0000313" key="3">
    <source>
        <dbReference type="Proteomes" id="UP000243180"/>
    </source>
</evidence>
<dbReference type="KEGG" id="slim:SCL_0123"/>
<keyword evidence="3" id="KW-1185">Reference proteome</keyword>
<dbReference type="InterPro" id="IPR009057">
    <property type="entry name" value="Homeodomain-like_sf"/>
</dbReference>
<dbReference type="InParanoid" id="A0A1B4XC96"/>
<evidence type="ECO:0000313" key="2">
    <source>
        <dbReference type="EMBL" id="BAV32447.1"/>
    </source>
</evidence>
<dbReference type="AlphaFoldDB" id="A0A1B4XC96"/>
<sequence length="66" mass="7393">MAKSFRKLDPLKVRKLKQQGLTNTQIAQRLGVTQGAIYHVLRKLDVPGTESNEPLPDPSRLTPDLL</sequence>
<gene>
    <name evidence="2" type="ORF">SCL_0123</name>
</gene>
<organism evidence="2 3">
    <name type="scientific">Sulfuricaulis limicola</name>
    <dbReference type="NCBI Taxonomy" id="1620215"/>
    <lineage>
        <taxon>Bacteria</taxon>
        <taxon>Pseudomonadati</taxon>
        <taxon>Pseudomonadota</taxon>
        <taxon>Gammaproteobacteria</taxon>
        <taxon>Acidiferrobacterales</taxon>
        <taxon>Acidiferrobacteraceae</taxon>
        <taxon>Sulfuricaulis</taxon>
    </lineage>
</organism>
<proteinExistence type="predicted"/>
<dbReference type="EMBL" id="AP014879">
    <property type="protein sequence ID" value="BAV32447.1"/>
    <property type="molecule type" value="Genomic_DNA"/>
</dbReference>
<feature type="region of interest" description="Disordered" evidence="1">
    <location>
        <begin position="47"/>
        <end position="66"/>
    </location>
</feature>
<reference evidence="2 3" key="1">
    <citation type="submission" date="2015-05" db="EMBL/GenBank/DDBJ databases">
        <title>Complete genome sequence of a sulfur-oxidizing gammaproteobacterium strain HA5.</title>
        <authorList>
            <person name="Miura A."/>
            <person name="Kojima H."/>
            <person name="Fukui M."/>
        </authorList>
    </citation>
    <scope>NUCLEOTIDE SEQUENCE [LARGE SCALE GENOMIC DNA]</scope>
    <source>
        <strain evidence="2 3">HA5</strain>
    </source>
</reference>
<dbReference type="Proteomes" id="UP000243180">
    <property type="component" value="Chromosome"/>
</dbReference>
<dbReference type="RefSeq" id="WP_096359127.1">
    <property type="nucleotide sequence ID" value="NZ_AP014879.1"/>
</dbReference>
<protein>
    <submittedName>
        <fullName evidence="2">Uncharacterized protein</fullName>
    </submittedName>
</protein>
<evidence type="ECO:0000256" key="1">
    <source>
        <dbReference type="SAM" id="MobiDB-lite"/>
    </source>
</evidence>
<accession>A0A1B4XC96</accession>
<name>A0A1B4XC96_9GAMM</name>
<dbReference type="SUPFAM" id="SSF46689">
    <property type="entry name" value="Homeodomain-like"/>
    <property type="match status" value="1"/>
</dbReference>